<gene>
    <name evidence="5" type="ORF">CBR_g3097</name>
</gene>
<feature type="region of interest" description="Disordered" evidence="3">
    <location>
        <begin position="113"/>
        <end position="133"/>
    </location>
</feature>
<reference evidence="5 6" key="1">
    <citation type="journal article" date="2018" name="Cell">
        <title>The Chara Genome: Secondary Complexity and Implications for Plant Terrestrialization.</title>
        <authorList>
            <person name="Nishiyama T."/>
            <person name="Sakayama H."/>
            <person name="Vries J.D."/>
            <person name="Buschmann H."/>
            <person name="Saint-Marcoux D."/>
            <person name="Ullrich K.K."/>
            <person name="Haas F.B."/>
            <person name="Vanderstraeten L."/>
            <person name="Becker D."/>
            <person name="Lang D."/>
            <person name="Vosolsobe S."/>
            <person name="Rombauts S."/>
            <person name="Wilhelmsson P.K.I."/>
            <person name="Janitza P."/>
            <person name="Kern R."/>
            <person name="Heyl A."/>
            <person name="Rumpler F."/>
            <person name="Villalobos L.I.A.C."/>
            <person name="Clay J.M."/>
            <person name="Skokan R."/>
            <person name="Toyoda A."/>
            <person name="Suzuki Y."/>
            <person name="Kagoshima H."/>
            <person name="Schijlen E."/>
            <person name="Tajeshwar N."/>
            <person name="Catarino B."/>
            <person name="Hetherington A.J."/>
            <person name="Saltykova A."/>
            <person name="Bonnot C."/>
            <person name="Breuninger H."/>
            <person name="Symeonidi A."/>
            <person name="Radhakrishnan G.V."/>
            <person name="Van Nieuwerburgh F."/>
            <person name="Deforce D."/>
            <person name="Chang C."/>
            <person name="Karol K.G."/>
            <person name="Hedrich R."/>
            <person name="Ulvskov P."/>
            <person name="Glockner G."/>
            <person name="Delwiche C.F."/>
            <person name="Petrasek J."/>
            <person name="Van de Peer Y."/>
            <person name="Friml J."/>
            <person name="Beilby M."/>
            <person name="Dolan L."/>
            <person name="Kohara Y."/>
            <person name="Sugano S."/>
            <person name="Fujiyama A."/>
            <person name="Delaux P.-M."/>
            <person name="Quint M."/>
            <person name="TheiBen G."/>
            <person name="Hagemann M."/>
            <person name="Harholt J."/>
            <person name="Dunand C."/>
            <person name="Zachgo S."/>
            <person name="Langdale J."/>
            <person name="Maumus F."/>
            <person name="Straeten D.V.D."/>
            <person name="Gould S.B."/>
            <person name="Rensing S.A."/>
        </authorList>
    </citation>
    <scope>NUCLEOTIDE SEQUENCE [LARGE SCALE GENOMIC DNA]</scope>
    <source>
        <strain evidence="5 6">S276</strain>
    </source>
</reference>
<evidence type="ECO:0000256" key="2">
    <source>
        <dbReference type="SAM" id="Coils"/>
    </source>
</evidence>
<evidence type="ECO:0000259" key="4">
    <source>
        <dbReference type="PROSITE" id="PS50158"/>
    </source>
</evidence>
<dbReference type="PROSITE" id="PS50158">
    <property type="entry name" value="ZF_CCHC"/>
    <property type="match status" value="1"/>
</dbReference>
<dbReference type="GO" id="GO:0003676">
    <property type="term" value="F:nucleic acid binding"/>
    <property type="evidence" value="ECO:0007669"/>
    <property type="project" value="InterPro"/>
</dbReference>
<proteinExistence type="predicted"/>
<organism evidence="5 6">
    <name type="scientific">Chara braunii</name>
    <name type="common">Braun's stonewort</name>
    <dbReference type="NCBI Taxonomy" id="69332"/>
    <lineage>
        <taxon>Eukaryota</taxon>
        <taxon>Viridiplantae</taxon>
        <taxon>Streptophyta</taxon>
        <taxon>Charophyceae</taxon>
        <taxon>Charales</taxon>
        <taxon>Characeae</taxon>
        <taxon>Chara</taxon>
    </lineage>
</organism>
<dbReference type="Proteomes" id="UP000265515">
    <property type="component" value="Unassembled WGS sequence"/>
</dbReference>
<keyword evidence="2" id="KW-0175">Coiled coil</keyword>
<evidence type="ECO:0000256" key="3">
    <source>
        <dbReference type="SAM" id="MobiDB-lite"/>
    </source>
</evidence>
<dbReference type="AlphaFoldDB" id="A0A388KF28"/>
<dbReference type="InterPro" id="IPR036875">
    <property type="entry name" value="Znf_CCHC_sf"/>
</dbReference>
<keyword evidence="1" id="KW-0862">Zinc</keyword>
<dbReference type="SMART" id="SM00343">
    <property type="entry name" value="ZnF_C2HC"/>
    <property type="match status" value="1"/>
</dbReference>
<evidence type="ECO:0000256" key="1">
    <source>
        <dbReference type="PROSITE-ProRule" id="PRU00047"/>
    </source>
</evidence>
<comment type="caution">
    <text evidence="5">The sequence shown here is derived from an EMBL/GenBank/DDBJ whole genome shotgun (WGS) entry which is preliminary data.</text>
</comment>
<protein>
    <recommendedName>
        <fullName evidence="4">CCHC-type domain-containing protein</fullName>
    </recommendedName>
</protein>
<dbReference type="Gramene" id="GBG68553">
    <property type="protein sequence ID" value="GBG68553"/>
    <property type="gene ID" value="CBR_g3097"/>
</dbReference>
<dbReference type="SUPFAM" id="SSF57756">
    <property type="entry name" value="Retrovirus zinc finger-like domains"/>
    <property type="match status" value="1"/>
</dbReference>
<feature type="domain" description="CCHC-type" evidence="4">
    <location>
        <begin position="10"/>
        <end position="24"/>
    </location>
</feature>
<feature type="coiled-coil region" evidence="2">
    <location>
        <begin position="227"/>
        <end position="261"/>
    </location>
</feature>
<keyword evidence="6" id="KW-1185">Reference proteome</keyword>
<keyword evidence="1" id="KW-0479">Metal-binding</keyword>
<accession>A0A388KF28</accession>
<dbReference type="InterPro" id="IPR001878">
    <property type="entry name" value="Znf_CCHC"/>
</dbReference>
<evidence type="ECO:0000313" key="6">
    <source>
        <dbReference type="Proteomes" id="UP000265515"/>
    </source>
</evidence>
<dbReference type="Pfam" id="PF00098">
    <property type="entry name" value="zf-CCHC"/>
    <property type="match status" value="1"/>
</dbReference>
<sequence>MTSTSSVRTCYNCGDPNHFARWCPHNTAMTNVNRTAVTIGQTPIPALPPPPTFVPPPPPPPLQANVGVLSGSSTGQYSKGTGWTNLSRRVAVLEDSVGKMKAWYDAAIEKEVPHREEKENVSKEKEKEERRLNKKREREALNKKFHDAMNARLDEMYEVVRGQKRRGNNGEPTMEKLLKEIEKLQLAQSTVGRNHGASTSGPPICDDTLLAKMMQEHKDMEVKLEMVAVVNKRVESLEESLKAVKQQHEHALQEAENWKKQALRSGNKWSWLAKSPSSQLKMPSTTPCKSTLERPSIDPTQLAQLHTLEVNALKEM</sequence>
<name>A0A388KF28_CHABU</name>
<dbReference type="GO" id="GO:0008270">
    <property type="term" value="F:zinc ion binding"/>
    <property type="evidence" value="ECO:0007669"/>
    <property type="project" value="UniProtKB-KW"/>
</dbReference>
<keyword evidence="1" id="KW-0863">Zinc-finger</keyword>
<dbReference type="Gene3D" id="4.10.60.10">
    <property type="entry name" value="Zinc finger, CCHC-type"/>
    <property type="match status" value="1"/>
</dbReference>
<evidence type="ECO:0000313" key="5">
    <source>
        <dbReference type="EMBL" id="GBG68553.1"/>
    </source>
</evidence>
<dbReference type="EMBL" id="BFEA01000102">
    <property type="protein sequence ID" value="GBG68553.1"/>
    <property type="molecule type" value="Genomic_DNA"/>
</dbReference>